<keyword evidence="7" id="KW-0282">Flagellum</keyword>
<dbReference type="Pfam" id="PF00460">
    <property type="entry name" value="Flg_bb_rod"/>
    <property type="match status" value="1"/>
</dbReference>
<dbReference type="GO" id="GO:0009424">
    <property type="term" value="C:bacterial-type flagellum hook"/>
    <property type="evidence" value="ECO:0007669"/>
    <property type="project" value="TreeGrafter"/>
</dbReference>
<dbReference type="NCBIfam" id="TIGR03506">
    <property type="entry name" value="FlgEFG_subfam"/>
    <property type="match status" value="1"/>
</dbReference>
<dbReference type="STRING" id="89524.SAMN05444370_101345"/>
<dbReference type="AlphaFoldDB" id="A0A1H3VV72"/>
<reference evidence="7 8" key="1">
    <citation type="submission" date="2016-10" db="EMBL/GenBank/DDBJ databases">
        <authorList>
            <person name="de Groot N.N."/>
        </authorList>
    </citation>
    <scope>NUCLEOTIDE SEQUENCE [LARGE SCALE GENOMIC DNA]</scope>
    <source>
        <strain evidence="7 8">DSM 15345</strain>
    </source>
</reference>
<name>A0A1H3VV72_9RHOB</name>
<dbReference type="GO" id="GO:0071978">
    <property type="term" value="P:bacterial-type flagellum-dependent swarming motility"/>
    <property type="evidence" value="ECO:0007669"/>
    <property type="project" value="TreeGrafter"/>
</dbReference>
<feature type="domain" description="Flagellar basal body rod protein N-terminal" evidence="5">
    <location>
        <begin position="7"/>
        <end position="37"/>
    </location>
</feature>
<comment type="function">
    <text evidence="4">A flexible structure which links the flagellar filament to the drive apparatus in the basal body.</text>
</comment>
<dbReference type="OrthoDB" id="8372879at2"/>
<evidence type="ECO:0000313" key="8">
    <source>
        <dbReference type="Proteomes" id="UP000198703"/>
    </source>
</evidence>
<evidence type="ECO:0000256" key="2">
    <source>
        <dbReference type="ARBA" id="ARBA00009677"/>
    </source>
</evidence>
<comment type="subcellular location">
    <subcellularLocation>
        <location evidence="1 4">Bacterial flagellum basal body</location>
    </subcellularLocation>
</comment>
<dbReference type="Pfam" id="PF06429">
    <property type="entry name" value="Flg_bbr_C"/>
    <property type="match status" value="1"/>
</dbReference>
<evidence type="ECO:0000259" key="5">
    <source>
        <dbReference type="Pfam" id="PF00460"/>
    </source>
</evidence>
<dbReference type="SUPFAM" id="SSF117143">
    <property type="entry name" value="Flagellar hook protein flgE"/>
    <property type="match status" value="1"/>
</dbReference>
<dbReference type="InterPro" id="IPR037925">
    <property type="entry name" value="FlgE/F/G-like"/>
</dbReference>
<accession>A0A1H3VV72</accession>
<organism evidence="7 8">
    <name type="scientific">Rubrimonas cliftonensis</name>
    <dbReference type="NCBI Taxonomy" id="89524"/>
    <lineage>
        <taxon>Bacteria</taxon>
        <taxon>Pseudomonadati</taxon>
        <taxon>Pseudomonadota</taxon>
        <taxon>Alphaproteobacteria</taxon>
        <taxon>Rhodobacterales</taxon>
        <taxon>Paracoccaceae</taxon>
        <taxon>Rubrimonas</taxon>
    </lineage>
</organism>
<dbReference type="RefSeq" id="WP_093247761.1">
    <property type="nucleotide sequence ID" value="NZ_FNQM01000001.1"/>
</dbReference>
<dbReference type="GO" id="GO:0005829">
    <property type="term" value="C:cytosol"/>
    <property type="evidence" value="ECO:0007669"/>
    <property type="project" value="TreeGrafter"/>
</dbReference>
<dbReference type="InterPro" id="IPR010930">
    <property type="entry name" value="Flg_bb/hook_C_dom"/>
</dbReference>
<sequence length="476" mass="50294">MGISSALNAGVMGLNVNGSKLSTISDNIANSGTKGYKRADVEFSNLVMTERPTSYDAGGVRGTTVRDIDQRGAILSTTNVGDIAIGGGGFLPVTDRSLVDKTVNLPLKLTTTGSFRPDAQGVMTSATGLTLMGWAADANGVVTPPNRESSAGLEPVQIKNLAIASDPTSEIKLAVNLPSSVTGPTTPADRESLSLPVEYFGALGGSDTLSIQFSNFTTDRTVTTPYAQTSLPANQWNFELFPNEEGTLNQVLNETPIASYRLTFSASPTSGGVLTRIEEVSANGTLSGNFSQFATPDDATTALTDTLTAYDPASGELSTTVNGQDITIDIGRLTTNDGFQQLDTDFTVIEIEKNGSPASPLIGIEINQRGFLDAIFESGFRRTLYQIPVGAVPNTRGLSAEDGQAFTITPQSGGVYFFNAGEGPTGRMVSFALEESTTDIAQELTDLIKTQRAYSSNAKIIQTVDEMLQETTNLKR</sequence>
<dbReference type="PANTHER" id="PTHR30435:SF1">
    <property type="entry name" value="FLAGELLAR HOOK PROTEIN FLGE"/>
    <property type="match status" value="1"/>
</dbReference>
<dbReference type="InterPro" id="IPR020013">
    <property type="entry name" value="Flagellar_FlgE/F/G"/>
</dbReference>
<dbReference type="Proteomes" id="UP000198703">
    <property type="component" value="Unassembled WGS sequence"/>
</dbReference>
<keyword evidence="8" id="KW-1185">Reference proteome</keyword>
<keyword evidence="7" id="KW-0966">Cell projection</keyword>
<dbReference type="InterPro" id="IPR001444">
    <property type="entry name" value="Flag_bb_rod_N"/>
</dbReference>
<dbReference type="GO" id="GO:0009425">
    <property type="term" value="C:bacterial-type flagellum basal body"/>
    <property type="evidence" value="ECO:0007669"/>
    <property type="project" value="UniProtKB-SubCell"/>
</dbReference>
<evidence type="ECO:0000256" key="4">
    <source>
        <dbReference type="RuleBase" id="RU362116"/>
    </source>
</evidence>
<feature type="domain" description="Flagellar basal-body/hook protein C-terminal" evidence="6">
    <location>
        <begin position="432"/>
        <end position="474"/>
    </location>
</feature>
<evidence type="ECO:0000259" key="6">
    <source>
        <dbReference type="Pfam" id="PF06429"/>
    </source>
</evidence>
<keyword evidence="7" id="KW-0969">Cilium</keyword>
<proteinExistence type="inferred from homology"/>
<keyword evidence="3 4" id="KW-0975">Bacterial flagellum</keyword>
<dbReference type="EMBL" id="FNQM01000001">
    <property type="protein sequence ID" value="SDZ78666.1"/>
    <property type="molecule type" value="Genomic_DNA"/>
</dbReference>
<evidence type="ECO:0000256" key="1">
    <source>
        <dbReference type="ARBA" id="ARBA00004117"/>
    </source>
</evidence>
<gene>
    <name evidence="7" type="ORF">SAMN05444370_101345</name>
</gene>
<comment type="similarity">
    <text evidence="2 4">Belongs to the flagella basal body rod proteins family.</text>
</comment>
<evidence type="ECO:0000256" key="3">
    <source>
        <dbReference type="ARBA" id="ARBA00023143"/>
    </source>
</evidence>
<evidence type="ECO:0000313" key="7">
    <source>
        <dbReference type="EMBL" id="SDZ78666.1"/>
    </source>
</evidence>
<dbReference type="PANTHER" id="PTHR30435">
    <property type="entry name" value="FLAGELLAR PROTEIN"/>
    <property type="match status" value="1"/>
</dbReference>
<protein>
    <recommendedName>
        <fullName evidence="4">Flagellar hook protein FlgE</fullName>
    </recommendedName>
</protein>